<keyword evidence="1" id="KW-1133">Transmembrane helix</keyword>
<keyword evidence="3" id="KW-1185">Reference proteome</keyword>
<keyword evidence="1" id="KW-0812">Transmembrane</keyword>
<accession>A0A803R8T9</accession>
<dbReference type="Gramene" id="novel_model_6463_5bd9a17a">
    <property type="protein sequence ID" value="cds.novel_model_6463_5bd9a17a"/>
    <property type="gene ID" value="novel_gene_3380_5bd9a17a"/>
</dbReference>
<evidence type="ECO:0000313" key="2">
    <source>
        <dbReference type="EnsemblPlants" id="cds.novel_model_6463_5bd9a17a"/>
    </source>
</evidence>
<reference evidence="2" key="2">
    <citation type="submission" date="2021-03" db="UniProtKB">
        <authorList>
            <consortium name="EnsemblPlants"/>
        </authorList>
    </citation>
    <scope>IDENTIFICATION</scope>
</reference>
<reference evidence="2" key="1">
    <citation type="submission" date="2018-11" db="EMBL/GenBank/DDBJ databases">
        <authorList>
            <person name="Grassa J C."/>
        </authorList>
    </citation>
    <scope>NUCLEOTIDE SEQUENCE [LARGE SCALE GENOMIC DNA]</scope>
</reference>
<dbReference type="Proteomes" id="UP000596661">
    <property type="component" value="Chromosome 7"/>
</dbReference>
<feature type="transmembrane region" description="Helical" evidence="1">
    <location>
        <begin position="12"/>
        <end position="34"/>
    </location>
</feature>
<feature type="transmembrane region" description="Helical" evidence="1">
    <location>
        <begin position="40"/>
        <end position="62"/>
    </location>
</feature>
<evidence type="ECO:0000256" key="1">
    <source>
        <dbReference type="SAM" id="Phobius"/>
    </source>
</evidence>
<dbReference type="EMBL" id="UZAU01000669">
    <property type="status" value="NOT_ANNOTATED_CDS"/>
    <property type="molecule type" value="Genomic_DNA"/>
</dbReference>
<protein>
    <submittedName>
        <fullName evidence="2">Uncharacterized protein</fullName>
    </submittedName>
</protein>
<proteinExistence type="predicted"/>
<evidence type="ECO:0000313" key="3">
    <source>
        <dbReference type="Proteomes" id="UP000596661"/>
    </source>
</evidence>
<sequence>MNPRCEIPVAQSLKVPVHIFFSSSFLFVFGYLSLFVGSRIWSGLNVCMYIYSTCIKLIAIFLSEIKHIKKKAPTFILFPFSFFFNKLSWAVFFSLTQNFHSQIIHHH</sequence>
<keyword evidence="1" id="KW-0472">Membrane</keyword>
<dbReference type="AlphaFoldDB" id="A0A803R8T9"/>
<feature type="transmembrane region" description="Helical" evidence="1">
    <location>
        <begin position="74"/>
        <end position="95"/>
    </location>
</feature>
<dbReference type="EnsemblPlants" id="novel_model_6463_5bd9a17a">
    <property type="protein sequence ID" value="cds.novel_model_6463_5bd9a17a"/>
    <property type="gene ID" value="novel_gene_3380_5bd9a17a"/>
</dbReference>
<name>A0A803R8T9_CANSA</name>
<organism evidence="2 3">
    <name type="scientific">Cannabis sativa</name>
    <name type="common">Hemp</name>
    <name type="synonym">Marijuana</name>
    <dbReference type="NCBI Taxonomy" id="3483"/>
    <lineage>
        <taxon>Eukaryota</taxon>
        <taxon>Viridiplantae</taxon>
        <taxon>Streptophyta</taxon>
        <taxon>Embryophyta</taxon>
        <taxon>Tracheophyta</taxon>
        <taxon>Spermatophyta</taxon>
        <taxon>Magnoliopsida</taxon>
        <taxon>eudicotyledons</taxon>
        <taxon>Gunneridae</taxon>
        <taxon>Pentapetalae</taxon>
        <taxon>rosids</taxon>
        <taxon>fabids</taxon>
        <taxon>Rosales</taxon>
        <taxon>Cannabaceae</taxon>
        <taxon>Cannabis</taxon>
    </lineage>
</organism>